<keyword evidence="1" id="KW-0732">Signal</keyword>
<proteinExistence type="predicted"/>
<evidence type="ECO:0000313" key="2">
    <source>
        <dbReference type="EMBL" id="OCT79819.1"/>
    </source>
</evidence>
<feature type="chain" id="PRO_5036730869" description="Secreted protein" evidence="1">
    <location>
        <begin position="26"/>
        <end position="107"/>
    </location>
</feature>
<dbReference type="AlphaFoldDB" id="A0A974HJ11"/>
<dbReference type="Proteomes" id="UP000694892">
    <property type="component" value="Chromosome 5L"/>
</dbReference>
<dbReference type="EMBL" id="CM004474">
    <property type="protein sequence ID" value="OCT79819.1"/>
    <property type="molecule type" value="Genomic_DNA"/>
</dbReference>
<accession>A0A974HJ11</accession>
<evidence type="ECO:0000256" key="1">
    <source>
        <dbReference type="SAM" id="SignalP"/>
    </source>
</evidence>
<gene>
    <name evidence="2" type="ORF">XELAEV_18026630mg</name>
</gene>
<evidence type="ECO:0000313" key="3">
    <source>
        <dbReference type="Proteomes" id="UP000694892"/>
    </source>
</evidence>
<evidence type="ECO:0008006" key="4">
    <source>
        <dbReference type="Google" id="ProtNLM"/>
    </source>
</evidence>
<organism evidence="2 3">
    <name type="scientific">Xenopus laevis</name>
    <name type="common">African clawed frog</name>
    <dbReference type="NCBI Taxonomy" id="8355"/>
    <lineage>
        <taxon>Eukaryota</taxon>
        <taxon>Metazoa</taxon>
        <taxon>Chordata</taxon>
        <taxon>Craniata</taxon>
        <taxon>Vertebrata</taxon>
        <taxon>Euteleostomi</taxon>
        <taxon>Amphibia</taxon>
        <taxon>Batrachia</taxon>
        <taxon>Anura</taxon>
        <taxon>Pipoidea</taxon>
        <taxon>Pipidae</taxon>
        <taxon>Xenopodinae</taxon>
        <taxon>Xenopus</taxon>
        <taxon>Xenopus</taxon>
    </lineage>
</organism>
<sequence length="107" mass="10368">MSPLPGTFNWFNFLLLGTPIGPCLGGGADTSIILCATPQKVLRSCCGLSRPGARALAAGSPVCSLGGVTLVDVAGEAGGAVEGGGPQVASTIGADLPNANSAVQSSQ</sequence>
<reference evidence="3" key="1">
    <citation type="journal article" date="2016" name="Nature">
        <title>Genome evolution in the allotetraploid frog Xenopus laevis.</title>
        <authorList>
            <person name="Session A.M."/>
            <person name="Uno Y."/>
            <person name="Kwon T."/>
            <person name="Chapman J.A."/>
            <person name="Toyoda A."/>
            <person name="Takahashi S."/>
            <person name="Fukui A."/>
            <person name="Hikosaka A."/>
            <person name="Suzuki A."/>
            <person name="Kondo M."/>
            <person name="van Heeringen S.J."/>
            <person name="Quigley I."/>
            <person name="Heinz S."/>
            <person name="Ogino H."/>
            <person name="Ochi H."/>
            <person name="Hellsten U."/>
            <person name="Lyons J.B."/>
            <person name="Simakov O."/>
            <person name="Putnam N."/>
            <person name="Stites J."/>
            <person name="Kuroki Y."/>
            <person name="Tanaka T."/>
            <person name="Michiue T."/>
            <person name="Watanabe M."/>
            <person name="Bogdanovic O."/>
            <person name="Lister R."/>
            <person name="Georgiou G."/>
            <person name="Paranjpe S.S."/>
            <person name="van Kruijsbergen I."/>
            <person name="Shu S."/>
            <person name="Carlson J."/>
            <person name="Kinoshita T."/>
            <person name="Ohta Y."/>
            <person name="Mawaribuchi S."/>
            <person name="Jenkins J."/>
            <person name="Grimwood J."/>
            <person name="Schmutz J."/>
            <person name="Mitros T."/>
            <person name="Mozaffari S.V."/>
            <person name="Suzuki Y."/>
            <person name="Haramoto Y."/>
            <person name="Yamamoto T.S."/>
            <person name="Takagi C."/>
            <person name="Heald R."/>
            <person name="Miller K."/>
            <person name="Haudenschild C."/>
            <person name="Kitzman J."/>
            <person name="Nakayama T."/>
            <person name="Izutsu Y."/>
            <person name="Robert J."/>
            <person name="Fortriede J."/>
            <person name="Burns K."/>
            <person name="Lotay V."/>
            <person name="Karimi K."/>
            <person name="Yasuoka Y."/>
            <person name="Dichmann D.S."/>
            <person name="Flajnik M.F."/>
            <person name="Houston D.W."/>
            <person name="Shendure J."/>
            <person name="DuPasquier L."/>
            <person name="Vize P.D."/>
            <person name="Zorn A.M."/>
            <person name="Ito M."/>
            <person name="Marcotte E.M."/>
            <person name="Wallingford J.B."/>
            <person name="Ito Y."/>
            <person name="Asashima M."/>
            <person name="Ueno N."/>
            <person name="Matsuda Y."/>
            <person name="Veenstra G.J."/>
            <person name="Fujiyama A."/>
            <person name="Harland R.M."/>
            <person name="Taira M."/>
            <person name="Rokhsar D.S."/>
        </authorList>
    </citation>
    <scope>NUCLEOTIDE SEQUENCE [LARGE SCALE GENOMIC DNA]</scope>
    <source>
        <strain evidence="3">J</strain>
    </source>
</reference>
<feature type="signal peptide" evidence="1">
    <location>
        <begin position="1"/>
        <end position="25"/>
    </location>
</feature>
<name>A0A974HJ11_XENLA</name>
<protein>
    <recommendedName>
        <fullName evidence="4">Secreted protein</fullName>
    </recommendedName>
</protein>